<protein>
    <recommendedName>
        <fullName evidence="3">DKNYY family protein</fullName>
    </recommendedName>
</protein>
<evidence type="ECO:0000313" key="1">
    <source>
        <dbReference type="EMBL" id="GGF10725.1"/>
    </source>
</evidence>
<name>A0ABQ1U6W2_9FLAO</name>
<comment type="caution">
    <text evidence="1">The sequence shown here is derived from an EMBL/GenBank/DDBJ whole genome shotgun (WGS) entry which is preliminary data.</text>
</comment>
<keyword evidence="2" id="KW-1185">Reference proteome</keyword>
<dbReference type="EMBL" id="BMKP01000004">
    <property type="protein sequence ID" value="GGF10725.1"/>
    <property type="molecule type" value="Genomic_DNA"/>
</dbReference>
<sequence>MFVRYITYWILFLTLFVSCKNVDIKTIKNIEIRVFNFSEISPNYKIFNSEMIKNVKSTGCYYVYKFDKHIDTLRYSDNSVYFNSNILKRIDSKELLLNGNPIIISKYYYEDKKNYKSDRYLFINNEEGILFIELLNSGNMIEYNIKKFSKIHKAIALREIGFKDGPFEVQYAKRNYKKLK</sequence>
<gene>
    <name evidence="1" type="ORF">GCM10011518_19900</name>
</gene>
<organism evidence="1 2">
    <name type="scientific">Flavobacterium limi</name>
    <dbReference type="NCBI Taxonomy" id="2045105"/>
    <lineage>
        <taxon>Bacteria</taxon>
        <taxon>Pseudomonadati</taxon>
        <taxon>Bacteroidota</taxon>
        <taxon>Flavobacteriia</taxon>
        <taxon>Flavobacteriales</taxon>
        <taxon>Flavobacteriaceae</taxon>
        <taxon>Flavobacterium</taxon>
    </lineage>
</organism>
<dbReference type="PROSITE" id="PS51257">
    <property type="entry name" value="PROKAR_LIPOPROTEIN"/>
    <property type="match status" value="1"/>
</dbReference>
<proteinExistence type="predicted"/>
<evidence type="ECO:0000313" key="2">
    <source>
        <dbReference type="Proteomes" id="UP000655016"/>
    </source>
</evidence>
<reference evidence="2" key="1">
    <citation type="journal article" date="2019" name="Int. J. Syst. Evol. Microbiol.">
        <title>The Global Catalogue of Microorganisms (GCM) 10K type strain sequencing project: providing services to taxonomists for standard genome sequencing and annotation.</title>
        <authorList>
            <consortium name="The Broad Institute Genomics Platform"/>
            <consortium name="The Broad Institute Genome Sequencing Center for Infectious Disease"/>
            <person name="Wu L."/>
            <person name="Ma J."/>
        </authorList>
    </citation>
    <scope>NUCLEOTIDE SEQUENCE [LARGE SCALE GENOMIC DNA]</scope>
    <source>
        <strain evidence="2">CGMCC 1.16060</strain>
    </source>
</reference>
<accession>A0ABQ1U6W2</accession>
<dbReference type="Proteomes" id="UP000655016">
    <property type="component" value="Unassembled WGS sequence"/>
</dbReference>
<evidence type="ECO:0008006" key="3">
    <source>
        <dbReference type="Google" id="ProtNLM"/>
    </source>
</evidence>